<sequence length="123" mass="13973">MGTKIIRVQKETINLEFFFNRLEKLLNSSVSEGTPAKPERHGWNRSGEERDTDRGEEIPLVFSQCTVFKVVMPVLRKKRTIRPARSECLIQGVPEVPGQFRYAVTNFPSQVSQKGVLVAATLR</sequence>
<protein>
    <submittedName>
        <fullName evidence="2">Uncharacterized protein</fullName>
    </submittedName>
</protein>
<accession>A0A4Y2MGY9</accession>
<feature type="region of interest" description="Disordered" evidence="1">
    <location>
        <begin position="30"/>
        <end position="55"/>
    </location>
</feature>
<dbReference type="OrthoDB" id="425619at2759"/>
<dbReference type="Proteomes" id="UP000499080">
    <property type="component" value="Unassembled WGS sequence"/>
</dbReference>
<name>A0A4Y2MGY9_ARAVE</name>
<evidence type="ECO:0000256" key="1">
    <source>
        <dbReference type="SAM" id="MobiDB-lite"/>
    </source>
</evidence>
<gene>
    <name evidence="2" type="ORF">AVEN_61350_1</name>
</gene>
<feature type="compositionally biased region" description="Basic and acidic residues" evidence="1">
    <location>
        <begin position="37"/>
        <end position="55"/>
    </location>
</feature>
<reference evidence="2 3" key="1">
    <citation type="journal article" date="2019" name="Sci. Rep.">
        <title>Orb-weaving spider Araneus ventricosus genome elucidates the spidroin gene catalogue.</title>
        <authorList>
            <person name="Kono N."/>
            <person name="Nakamura H."/>
            <person name="Ohtoshi R."/>
            <person name="Moran D.A.P."/>
            <person name="Shinohara A."/>
            <person name="Yoshida Y."/>
            <person name="Fujiwara M."/>
            <person name="Mori M."/>
            <person name="Tomita M."/>
            <person name="Arakawa K."/>
        </authorList>
    </citation>
    <scope>NUCLEOTIDE SEQUENCE [LARGE SCALE GENOMIC DNA]</scope>
</reference>
<evidence type="ECO:0000313" key="3">
    <source>
        <dbReference type="Proteomes" id="UP000499080"/>
    </source>
</evidence>
<comment type="caution">
    <text evidence="2">The sequence shown here is derived from an EMBL/GenBank/DDBJ whole genome shotgun (WGS) entry which is preliminary data.</text>
</comment>
<organism evidence="2 3">
    <name type="scientific">Araneus ventricosus</name>
    <name type="common">Orbweaver spider</name>
    <name type="synonym">Epeira ventricosa</name>
    <dbReference type="NCBI Taxonomy" id="182803"/>
    <lineage>
        <taxon>Eukaryota</taxon>
        <taxon>Metazoa</taxon>
        <taxon>Ecdysozoa</taxon>
        <taxon>Arthropoda</taxon>
        <taxon>Chelicerata</taxon>
        <taxon>Arachnida</taxon>
        <taxon>Araneae</taxon>
        <taxon>Araneomorphae</taxon>
        <taxon>Entelegynae</taxon>
        <taxon>Araneoidea</taxon>
        <taxon>Araneidae</taxon>
        <taxon>Araneus</taxon>
    </lineage>
</organism>
<dbReference type="AlphaFoldDB" id="A0A4Y2MGY9"/>
<proteinExistence type="predicted"/>
<evidence type="ECO:0000313" key="2">
    <source>
        <dbReference type="EMBL" id="GBN25734.1"/>
    </source>
</evidence>
<dbReference type="EMBL" id="BGPR01007279">
    <property type="protein sequence ID" value="GBN25734.1"/>
    <property type="molecule type" value="Genomic_DNA"/>
</dbReference>
<keyword evidence="3" id="KW-1185">Reference proteome</keyword>